<dbReference type="InterPro" id="IPR045436">
    <property type="entry name" value="DUF6507"/>
</dbReference>
<evidence type="ECO:0000256" key="1">
    <source>
        <dbReference type="SAM" id="MobiDB-lite"/>
    </source>
</evidence>
<dbReference type="RefSeq" id="WP_264795697.1">
    <property type="nucleotide sequence ID" value="NZ_BRVS01000008.1"/>
</dbReference>
<dbReference type="Proteomes" id="UP001209654">
    <property type="component" value="Unassembled WGS sequence"/>
</dbReference>
<sequence length="127" mass="13542">MAADWDLDTGSLNSILTRVQSQVEKYTQLFEDYGAEVSSLIQASKSQIVGEALVSLSEEKLQAAMTQVQGRSAQALNSTTEAVNAIVAGDSTMAQSVRAAQDKANDEYIPEPAPSGAPPRGRQPQMQ</sequence>
<organism evidence="2 3">
    <name type="scientific">Arthrobacter mangrovi</name>
    <dbReference type="NCBI Taxonomy" id="2966350"/>
    <lineage>
        <taxon>Bacteria</taxon>
        <taxon>Bacillati</taxon>
        <taxon>Actinomycetota</taxon>
        <taxon>Actinomycetes</taxon>
        <taxon>Micrococcales</taxon>
        <taxon>Micrococcaceae</taxon>
        <taxon>Arthrobacter</taxon>
    </lineage>
</organism>
<gene>
    <name evidence="2" type="ORF">AHIS1636_20200</name>
</gene>
<dbReference type="Pfam" id="PF20117">
    <property type="entry name" value="DUF6507"/>
    <property type="match status" value="1"/>
</dbReference>
<evidence type="ECO:0000313" key="3">
    <source>
        <dbReference type="Proteomes" id="UP001209654"/>
    </source>
</evidence>
<feature type="region of interest" description="Disordered" evidence="1">
    <location>
        <begin position="94"/>
        <end position="127"/>
    </location>
</feature>
<keyword evidence="3" id="KW-1185">Reference proteome</keyword>
<protein>
    <submittedName>
        <fullName evidence="2">Uncharacterized protein</fullName>
    </submittedName>
</protein>
<reference evidence="2 3" key="1">
    <citation type="journal article" date="2023" name="Int. J. Syst. Evol. Microbiol.">
        <title>Arthrobacter mangrovi sp. nov., an actinobacterium isolated from the rhizosphere of a mangrove.</title>
        <authorList>
            <person name="Hamada M."/>
            <person name="Saitou S."/>
            <person name="Enomoto N."/>
            <person name="Nanri K."/>
            <person name="Hidaka K."/>
            <person name="Miura T."/>
            <person name="Tamura T."/>
        </authorList>
    </citation>
    <scope>NUCLEOTIDE SEQUENCE [LARGE SCALE GENOMIC DNA]</scope>
    <source>
        <strain evidence="2 3">NBRC 112813</strain>
    </source>
</reference>
<comment type="caution">
    <text evidence="2">The sequence shown here is derived from an EMBL/GenBank/DDBJ whole genome shotgun (WGS) entry which is preliminary data.</text>
</comment>
<accession>A0ABQ5MUB3</accession>
<dbReference type="EMBL" id="BRVS01000008">
    <property type="protein sequence ID" value="GLB67580.1"/>
    <property type="molecule type" value="Genomic_DNA"/>
</dbReference>
<evidence type="ECO:0000313" key="2">
    <source>
        <dbReference type="EMBL" id="GLB67580.1"/>
    </source>
</evidence>
<name>A0ABQ5MUB3_9MICC</name>
<proteinExistence type="predicted"/>